<keyword evidence="1" id="KW-0904">Protein phosphatase</keyword>
<evidence type="ECO:0000259" key="2">
    <source>
        <dbReference type="PROSITE" id="PS51746"/>
    </source>
</evidence>
<dbReference type="SMART" id="SM00331">
    <property type="entry name" value="PP2C_SIG"/>
    <property type="match status" value="1"/>
</dbReference>
<accession>A0ABD3S1D5</accession>
<organism evidence="3 4">
    <name type="scientific">Penstemon smallii</name>
    <dbReference type="NCBI Taxonomy" id="265156"/>
    <lineage>
        <taxon>Eukaryota</taxon>
        <taxon>Viridiplantae</taxon>
        <taxon>Streptophyta</taxon>
        <taxon>Embryophyta</taxon>
        <taxon>Tracheophyta</taxon>
        <taxon>Spermatophyta</taxon>
        <taxon>Magnoliopsida</taxon>
        <taxon>eudicotyledons</taxon>
        <taxon>Gunneridae</taxon>
        <taxon>Pentapetalae</taxon>
        <taxon>asterids</taxon>
        <taxon>lamiids</taxon>
        <taxon>Lamiales</taxon>
        <taxon>Plantaginaceae</taxon>
        <taxon>Cheloneae</taxon>
        <taxon>Penstemon</taxon>
    </lineage>
</organism>
<name>A0ABD3S1D5_9LAMI</name>
<keyword evidence="4" id="KW-1185">Reference proteome</keyword>
<dbReference type="PANTHER" id="PTHR12320:SF14">
    <property type="entry name" value="PROTEIN PHOSPHATASE"/>
    <property type="match status" value="1"/>
</dbReference>
<dbReference type="Pfam" id="PF07228">
    <property type="entry name" value="SpoIIE"/>
    <property type="match status" value="1"/>
</dbReference>
<dbReference type="EC" id="3.1.3.16" evidence="1"/>
<dbReference type="SUPFAM" id="SSF81606">
    <property type="entry name" value="PP2C-like"/>
    <property type="match status" value="1"/>
</dbReference>
<comment type="catalytic activity">
    <reaction evidence="1">
        <text>O-phospho-L-seryl-[protein] + H2O = L-seryl-[protein] + phosphate</text>
        <dbReference type="Rhea" id="RHEA:20629"/>
        <dbReference type="Rhea" id="RHEA-COMP:9863"/>
        <dbReference type="Rhea" id="RHEA-COMP:11604"/>
        <dbReference type="ChEBI" id="CHEBI:15377"/>
        <dbReference type="ChEBI" id="CHEBI:29999"/>
        <dbReference type="ChEBI" id="CHEBI:43474"/>
        <dbReference type="ChEBI" id="CHEBI:83421"/>
        <dbReference type="EC" id="3.1.3.16"/>
    </reaction>
</comment>
<dbReference type="InterPro" id="IPR036457">
    <property type="entry name" value="PPM-type-like_dom_sf"/>
</dbReference>
<protein>
    <recommendedName>
        <fullName evidence="1">Protein phosphatase</fullName>
        <ecNumber evidence="1">3.1.3.16</ecNumber>
    </recommendedName>
</protein>
<sequence>MGIIHVKESNQRYSSLSLFSFCPFSTHSMEKNSLKMVSGAFYIPKDRMYNPKGEDAHFICKEKQTVGVADGVGRWIEKGVDSGLYARKLMSNFAAALGNYPTMENNQNIDLKKVLQKAYSKTDNEGSSTTCILTLRENSLHAANVGDSGFMLIRDRAEFYKSPIQIKGFNVPYQLGKSADKPSVAQISTLPVQRGDVVILGTDGLFDNLFTSDIQNLVNLLSGAQPGQVARAVAEHAYYNSIDKLAATPFAKASFADGRVHYGGKKDDITVIVSFII</sequence>
<comment type="cofactor">
    <cofactor evidence="1">
        <name>Mn(2+)</name>
        <dbReference type="ChEBI" id="CHEBI:29035"/>
    </cofactor>
</comment>
<gene>
    <name evidence="3" type="ORF">ACJIZ3_004176</name>
</gene>
<dbReference type="InterPro" id="IPR039123">
    <property type="entry name" value="PPTC7"/>
</dbReference>
<dbReference type="GO" id="GO:0004722">
    <property type="term" value="F:protein serine/threonine phosphatase activity"/>
    <property type="evidence" value="ECO:0007669"/>
    <property type="project" value="UniProtKB-EC"/>
</dbReference>
<reference evidence="3 4" key="1">
    <citation type="submission" date="2024-12" db="EMBL/GenBank/DDBJ databases">
        <title>The unique morphological basis and parallel evolutionary history of personate flowers in Penstemon.</title>
        <authorList>
            <person name="Depatie T.H."/>
            <person name="Wessinger C.A."/>
        </authorList>
    </citation>
    <scope>NUCLEOTIDE SEQUENCE [LARGE SCALE GENOMIC DNA]</scope>
    <source>
        <strain evidence="3">WTNN_2</strain>
        <tissue evidence="3">Leaf</tissue>
    </source>
</reference>
<feature type="domain" description="PPM-type phosphatase" evidence="2">
    <location>
        <begin position="40"/>
        <end position="276"/>
    </location>
</feature>
<evidence type="ECO:0000313" key="3">
    <source>
        <dbReference type="EMBL" id="KAL3818271.1"/>
    </source>
</evidence>
<proteinExistence type="inferred from homology"/>
<evidence type="ECO:0000256" key="1">
    <source>
        <dbReference type="RuleBase" id="RU366020"/>
    </source>
</evidence>
<dbReference type="Gene3D" id="3.60.40.10">
    <property type="entry name" value="PPM-type phosphatase domain"/>
    <property type="match status" value="2"/>
</dbReference>
<keyword evidence="1" id="KW-0378">Hydrolase</keyword>
<dbReference type="GO" id="GO:0046872">
    <property type="term" value="F:metal ion binding"/>
    <property type="evidence" value="ECO:0007669"/>
    <property type="project" value="UniProtKB-UniRule"/>
</dbReference>
<keyword evidence="1" id="KW-0460">Magnesium</keyword>
<dbReference type="Proteomes" id="UP001634393">
    <property type="component" value="Unassembled WGS sequence"/>
</dbReference>
<evidence type="ECO:0000313" key="4">
    <source>
        <dbReference type="Proteomes" id="UP001634393"/>
    </source>
</evidence>
<comment type="similarity">
    <text evidence="1">Belongs to the PP2C family.</text>
</comment>
<comment type="caution">
    <text evidence="3">The sequence shown here is derived from an EMBL/GenBank/DDBJ whole genome shotgun (WGS) entry which is preliminary data.</text>
</comment>
<keyword evidence="1" id="KW-0479">Metal-binding</keyword>
<dbReference type="EMBL" id="JBJXBP010000007">
    <property type="protein sequence ID" value="KAL3818271.1"/>
    <property type="molecule type" value="Genomic_DNA"/>
</dbReference>
<dbReference type="AlphaFoldDB" id="A0ABD3S1D5"/>
<dbReference type="PROSITE" id="PS51746">
    <property type="entry name" value="PPM_2"/>
    <property type="match status" value="1"/>
</dbReference>
<dbReference type="SMART" id="SM00332">
    <property type="entry name" value="PP2Cc"/>
    <property type="match status" value="1"/>
</dbReference>
<keyword evidence="1" id="KW-0464">Manganese</keyword>
<dbReference type="PANTHER" id="PTHR12320">
    <property type="entry name" value="PROTEIN PHOSPHATASE 2C"/>
    <property type="match status" value="1"/>
</dbReference>
<comment type="cofactor">
    <cofactor evidence="1">
        <name>Mg(2+)</name>
        <dbReference type="ChEBI" id="CHEBI:18420"/>
    </cofactor>
</comment>
<dbReference type="InterPro" id="IPR001932">
    <property type="entry name" value="PPM-type_phosphatase-like_dom"/>
</dbReference>
<comment type="catalytic activity">
    <reaction evidence="1">
        <text>O-phospho-L-threonyl-[protein] + H2O = L-threonyl-[protein] + phosphate</text>
        <dbReference type="Rhea" id="RHEA:47004"/>
        <dbReference type="Rhea" id="RHEA-COMP:11060"/>
        <dbReference type="Rhea" id="RHEA-COMP:11605"/>
        <dbReference type="ChEBI" id="CHEBI:15377"/>
        <dbReference type="ChEBI" id="CHEBI:30013"/>
        <dbReference type="ChEBI" id="CHEBI:43474"/>
        <dbReference type="ChEBI" id="CHEBI:61977"/>
        <dbReference type="EC" id="3.1.3.16"/>
    </reaction>
</comment>